<name>A0AAV2ZSA1_PYXAD</name>
<sequence>MADENEEAPADVEEDEENEDDEDAGSPTDDSVPAERSGHVAVSDGTRMFVWGGYKNAPVRGFYDFYLPRDEIWVYEMEHGTWQRMKTKGSVPPSMSGSCAACVDNVLYLFGGHHARGNTNMLFTVNLNTRDGDLFWEKVECKGIPPSPKDKLGVWVYQNKLIYFGGYGYYREDSVGTFEFDETSFGNAGHPRGWNNHIHVLNLDSFTWSRIVPTGKCPSPRAAHACATVGNRGYVFGGRYRDSRMNDLYYLNFDTWEWHEVIAQGVIPVGRSWHSLTQASSQTLFLFGGFTTDKQPLCDTWLYDLRTNEWIPFQSCHSDKPRLWHTACASKEGEIFVFGGCANNLLAHHKAAHSNEVLVFSVQPRSLVRLCLETVILYKEILSGSLDCLPKHLLHSLHQRFASVNTCGS</sequence>
<reference evidence="6" key="1">
    <citation type="thesis" date="2020" institute="ProQuest LLC" country="789 East Eisenhower Parkway, Ann Arbor, MI, USA">
        <title>Comparative Genomics and Chromosome Evolution.</title>
        <authorList>
            <person name="Mudd A.B."/>
        </authorList>
    </citation>
    <scope>NUCLEOTIDE SEQUENCE</scope>
    <source>
        <strain evidence="6">1538</strain>
        <tissue evidence="6">Blood</tissue>
    </source>
</reference>
<proteinExistence type="predicted"/>
<dbReference type="Pfam" id="PF24681">
    <property type="entry name" value="Kelch_KLHDC2_KLHL20_DRC7"/>
    <property type="match status" value="1"/>
</dbReference>
<feature type="compositionally biased region" description="Acidic residues" evidence="5">
    <location>
        <begin position="1"/>
        <end position="24"/>
    </location>
</feature>
<evidence type="ECO:0000256" key="3">
    <source>
        <dbReference type="ARBA" id="ARBA00022737"/>
    </source>
</evidence>
<dbReference type="PANTHER" id="PTHR46228">
    <property type="entry name" value="KELCH DOMAIN-CONTAINING PROTEIN"/>
    <property type="match status" value="1"/>
</dbReference>
<dbReference type="InterPro" id="IPR015915">
    <property type="entry name" value="Kelch-typ_b-propeller"/>
</dbReference>
<protein>
    <recommendedName>
        <fullName evidence="8">Kelch domain-containing protein 2</fullName>
    </recommendedName>
</protein>
<dbReference type="InterPro" id="IPR006652">
    <property type="entry name" value="Kelch_1"/>
</dbReference>
<evidence type="ECO:0000313" key="7">
    <source>
        <dbReference type="Proteomes" id="UP001181693"/>
    </source>
</evidence>
<evidence type="ECO:0000313" key="6">
    <source>
        <dbReference type="EMBL" id="DBA14527.1"/>
    </source>
</evidence>
<evidence type="ECO:0008006" key="8">
    <source>
        <dbReference type="Google" id="ProtNLM"/>
    </source>
</evidence>
<organism evidence="6 7">
    <name type="scientific">Pyxicephalus adspersus</name>
    <name type="common">African bullfrog</name>
    <dbReference type="NCBI Taxonomy" id="30357"/>
    <lineage>
        <taxon>Eukaryota</taxon>
        <taxon>Metazoa</taxon>
        <taxon>Chordata</taxon>
        <taxon>Craniata</taxon>
        <taxon>Vertebrata</taxon>
        <taxon>Euteleostomi</taxon>
        <taxon>Amphibia</taxon>
        <taxon>Batrachia</taxon>
        <taxon>Anura</taxon>
        <taxon>Neobatrachia</taxon>
        <taxon>Ranoidea</taxon>
        <taxon>Pyxicephalidae</taxon>
        <taxon>Pyxicephalinae</taxon>
        <taxon>Pyxicephalus</taxon>
    </lineage>
</organism>
<dbReference type="GO" id="GO:0140627">
    <property type="term" value="P:ubiquitin-dependent protein catabolic process via the C-end degron rule pathway"/>
    <property type="evidence" value="ECO:0007669"/>
    <property type="project" value="UniProtKB-ARBA"/>
</dbReference>
<accession>A0AAV2ZSA1</accession>
<dbReference type="PANTHER" id="PTHR46228:SF3">
    <property type="entry name" value="KELCH DOMAIN-CONTAINING PROTEIN 2"/>
    <property type="match status" value="1"/>
</dbReference>
<dbReference type="AlphaFoldDB" id="A0AAV2ZSA1"/>
<evidence type="ECO:0000256" key="4">
    <source>
        <dbReference type="ARBA" id="ARBA00022786"/>
    </source>
</evidence>
<evidence type="ECO:0000256" key="2">
    <source>
        <dbReference type="ARBA" id="ARBA00022441"/>
    </source>
</evidence>
<keyword evidence="4" id="KW-0833">Ubl conjugation pathway</keyword>
<keyword evidence="3" id="KW-0677">Repeat</keyword>
<dbReference type="SUPFAM" id="SSF117281">
    <property type="entry name" value="Kelch motif"/>
    <property type="match status" value="2"/>
</dbReference>
<comment type="pathway">
    <text evidence="1">Protein modification; protein ubiquitination.</text>
</comment>
<dbReference type="Pfam" id="PF01344">
    <property type="entry name" value="Kelch_1"/>
    <property type="match status" value="1"/>
</dbReference>
<keyword evidence="2" id="KW-0880">Kelch repeat</keyword>
<feature type="region of interest" description="Disordered" evidence="5">
    <location>
        <begin position="1"/>
        <end position="39"/>
    </location>
</feature>
<dbReference type="Proteomes" id="UP001181693">
    <property type="component" value="Unassembled WGS sequence"/>
</dbReference>
<dbReference type="Gene3D" id="2.120.10.80">
    <property type="entry name" value="Kelch-type beta propeller"/>
    <property type="match status" value="2"/>
</dbReference>
<comment type="caution">
    <text evidence="6">The sequence shown here is derived from an EMBL/GenBank/DDBJ whole genome shotgun (WGS) entry which is preliminary data.</text>
</comment>
<keyword evidence="7" id="KW-1185">Reference proteome</keyword>
<dbReference type="GO" id="GO:1990756">
    <property type="term" value="F:ubiquitin-like ligase-substrate adaptor activity"/>
    <property type="evidence" value="ECO:0007669"/>
    <property type="project" value="UniProtKB-ARBA"/>
</dbReference>
<evidence type="ECO:0000256" key="1">
    <source>
        <dbReference type="ARBA" id="ARBA00004906"/>
    </source>
</evidence>
<dbReference type="GO" id="GO:0000151">
    <property type="term" value="C:ubiquitin ligase complex"/>
    <property type="evidence" value="ECO:0007669"/>
    <property type="project" value="UniProtKB-ARBA"/>
</dbReference>
<gene>
    <name evidence="6" type="ORF">GDO54_005482</name>
</gene>
<dbReference type="FunFam" id="2.120.10.80:FF:000012">
    <property type="entry name" value="Kelch domain-containing protein 2"/>
    <property type="match status" value="1"/>
</dbReference>
<dbReference type="EMBL" id="DYDO01000013">
    <property type="protein sequence ID" value="DBA14527.1"/>
    <property type="molecule type" value="Genomic_DNA"/>
</dbReference>
<evidence type="ECO:0000256" key="5">
    <source>
        <dbReference type="SAM" id="MobiDB-lite"/>
    </source>
</evidence>